<evidence type="ECO:0000313" key="2">
    <source>
        <dbReference type="Proteomes" id="UP001152885"/>
    </source>
</evidence>
<dbReference type="AlphaFoldDB" id="A0A9W4XB99"/>
<proteinExistence type="predicted"/>
<name>A0A9W4XB99_9ASCO</name>
<comment type="caution">
    <text evidence="1">The sequence shown here is derived from an EMBL/GenBank/DDBJ whole genome shotgun (WGS) entry which is preliminary data.</text>
</comment>
<organism evidence="1 2">
    <name type="scientific">Candida verbasci</name>
    <dbReference type="NCBI Taxonomy" id="1227364"/>
    <lineage>
        <taxon>Eukaryota</taxon>
        <taxon>Fungi</taxon>
        <taxon>Dikarya</taxon>
        <taxon>Ascomycota</taxon>
        <taxon>Saccharomycotina</taxon>
        <taxon>Pichiomycetes</taxon>
        <taxon>Debaryomycetaceae</taxon>
        <taxon>Candida/Lodderomyces clade</taxon>
        <taxon>Candida</taxon>
    </lineage>
</organism>
<keyword evidence="2" id="KW-1185">Reference proteome</keyword>
<dbReference type="OrthoDB" id="4046837at2759"/>
<gene>
    <name evidence="1" type="ORF">CANVERA_P3749</name>
</gene>
<dbReference type="Proteomes" id="UP001152885">
    <property type="component" value="Unassembled WGS sequence"/>
</dbReference>
<accession>A0A9W4XB99</accession>
<dbReference type="EMBL" id="CANTUO010000004">
    <property type="protein sequence ID" value="CAI5759240.1"/>
    <property type="molecule type" value="Genomic_DNA"/>
</dbReference>
<protein>
    <submittedName>
        <fullName evidence="1">Uncharacterized protein</fullName>
    </submittedName>
</protein>
<evidence type="ECO:0000313" key="1">
    <source>
        <dbReference type="EMBL" id="CAI5759240.1"/>
    </source>
</evidence>
<reference evidence="1" key="1">
    <citation type="submission" date="2022-12" db="EMBL/GenBank/DDBJ databases">
        <authorList>
            <person name="Brejova B."/>
        </authorList>
    </citation>
    <scope>NUCLEOTIDE SEQUENCE</scope>
</reference>
<sequence>MIRRRFSTLLSKDLSKLTLADLKNASQNDENGKYSIIKKLNESNNANSEFYNHLVSDFSSYYKLQNEKFNNALLTHFININPGRVLTTYDLFDKHLIEVSEELLKTVFDKLVLEKNIHDLVKIKEKYPSFEYKLEPLVDQLIADEDFISIRKLALHYSINLENLKNRLGTVIGRFAFLEFFKPLQPQSAWAYVVLLNLNFDKELNQLYASLNQNLPNYNNEVLKIINESSIDLEAENLDLRISILKVLGMVENNIDETLKKFHLYQSKTPYGIENIKIIMCNIFAYQAILTDEVINLQIAEYLMPSDIRTINLIQILIIMNSNFNTDKAMKIFNEFINKVSEKGKAKLIESIIIGHLLNNDRNFAHLVFEKSIENKVLVDDKEIAKIKKIFKSFSDCFMENEDWSIVKFKFKQIVLTYVQSINSVDFQNM</sequence>